<dbReference type="PANTHER" id="PTHR13420">
    <property type="entry name" value="UPF0235 PROTEIN C15ORF40"/>
    <property type="match status" value="1"/>
</dbReference>
<dbReference type="InterPro" id="IPR036591">
    <property type="entry name" value="YggU-like_sf"/>
</dbReference>
<reference evidence="3 4" key="1">
    <citation type="submission" date="2020-04" db="EMBL/GenBank/DDBJ databases">
        <title>Rhodospirillaceae bacterium KN72 isolated from deep sea.</title>
        <authorList>
            <person name="Zhang D.-C."/>
        </authorList>
    </citation>
    <scope>NUCLEOTIDE SEQUENCE [LARGE SCALE GENOMIC DNA]</scope>
    <source>
        <strain evidence="3 4">KN72</strain>
    </source>
</reference>
<sequence>MLLTETDSGVRLAIRLTPKASTDRLQGITADSDDNQRLKVQVRALPEDGKANAALLKLLAKTFKCPKTSLTVVSGATDRNKVVDIHGDPKDLSARIGPVLAALGTA</sequence>
<proteinExistence type="inferred from homology"/>
<evidence type="ECO:0000256" key="2">
    <source>
        <dbReference type="HAMAP-Rule" id="MF_00634"/>
    </source>
</evidence>
<comment type="caution">
    <text evidence="3">The sequence shown here is derived from an EMBL/GenBank/DDBJ whole genome shotgun (WGS) entry which is preliminary data.</text>
</comment>
<name>A0A7Y0HGZ0_9PROT</name>
<accession>A0A7Y0HGZ0</accession>
<dbReference type="HAMAP" id="MF_00634">
    <property type="entry name" value="UPF0235"/>
    <property type="match status" value="1"/>
</dbReference>
<evidence type="ECO:0000256" key="1">
    <source>
        <dbReference type="ARBA" id="ARBA00010364"/>
    </source>
</evidence>
<dbReference type="InterPro" id="IPR003746">
    <property type="entry name" value="DUF167"/>
</dbReference>
<dbReference type="Pfam" id="PF02594">
    <property type="entry name" value="DUF167"/>
    <property type="match status" value="1"/>
</dbReference>
<dbReference type="EMBL" id="JABBNT010000003">
    <property type="protein sequence ID" value="NMM45412.1"/>
    <property type="molecule type" value="Genomic_DNA"/>
</dbReference>
<dbReference type="RefSeq" id="WP_169625751.1">
    <property type="nucleotide sequence ID" value="NZ_JABBNT010000003.1"/>
</dbReference>
<dbReference type="SUPFAM" id="SSF69786">
    <property type="entry name" value="YggU-like"/>
    <property type="match status" value="1"/>
</dbReference>
<organism evidence="3 4">
    <name type="scientific">Pacificispira spongiicola</name>
    <dbReference type="NCBI Taxonomy" id="2729598"/>
    <lineage>
        <taxon>Bacteria</taxon>
        <taxon>Pseudomonadati</taxon>
        <taxon>Pseudomonadota</taxon>
        <taxon>Alphaproteobacteria</taxon>
        <taxon>Rhodospirillales</taxon>
        <taxon>Rhodospirillaceae</taxon>
        <taxon>Pacificispira</taxon>
    </lineage>
</organism>
<dbReference type="SMART" id="SM01152">
    <property type="entry name" value="DUF167"/>
    <property type="match status" value="1"/>
</dbReference>
<protein>
    <recommendedName>
        <fullName evidence="2">UPF0235 protein HH303_13035</fullName>
    </recommendedName>
</protein>
<dbReference type="NCBIfam" id="TIGR00251">
    <property type="entry name" value="DUF167 family protein"/>
    <property type="match status" value="1"/>
</dbReference>
<dbReference type="Gene3D" id="3.30.1200.10">
    <property type="entry name" value="YggU-like"/>
    <property type="match status" value="1"/>
</dbReference>
<keyword evidence="4" id="KW-1185">Reference proteome</keyword>
<dbReference type="GO" id="GO:0005737">
    <property type="term" value="C:cytoplasm"/>
    <property type="evidence" value="ECO:0007669"/>
    <property type="project" value="TreeGrafter"/>
</dbReference>
<gene>
    <name evidence="3" type="ORF">HH303_13035</name>
</gene>
<comment type="similarity">
    <text evidence="1 2">Belongs to the UPF0235 family.</text>
</comment>
<dbReference type="AlphaFoldDB" id="A0A7Y0HGZ0"/>
<dbReference type="PANTHER" id="PTHR13420:SF7">
    <property type="entry name" value="UPF0235 PROTEIN C15ORF40"/>
    <property type="match status" value="1"/>
</dbReference>
<evidence type="ECO:0000313" key="4">
    <source>
        <dbReference type="Proteomes" id="UP000539372"/>
    </source>
</evidence>
<dbReference type="Proteomes" id="UP000539372">
    <property type="component" value="Unassembled WGS sequence"/>
</dbReference>
<evidence type="ECO:0000313" key="3">
    <source>
        <dbReference type="EMBL" id="NMM45412.1"/>
    </source>
</evidence>